<dbReference type="PIRSF" id="PIRSF037016">
    <property type="entry name" value="Pseudouridin_synth_euk_prd"/>
    <property type="match status" value="1"/>
</dbReference>
<sequence length="753" mass="82304">MDFHDEQPRKRVRLDSPSAQTPATTTPVHEPIPAATSPALSAPVDAEMADAGLAVQNPDAAVPDPDAALLEREIKAGITAYVNPAAKGFSGVLKQRYTDFLVNEILPSGKVLHLESLDMTVSKPAAAVEGKPEVKEEVKAEPKPEAKPEVEGDEGTAVPEIPLEQVAELQAIFGEENTVSLIKLFGLSWKNPSAKRGSFFTITSPVIEDKEDRTKAHQAVRRILHNKLETVTADDNTITVTKAAPPAKRNGAKWQRNQVGNNRARGKLAWSDLGGEYLHFTLYKENKDTMEVIYYLASQMKLAAKHFSFAGTKDRRAVTVQRVCAFRVEAARLAGLSTNLRNAYIGGFKYEPHGLSLGDLAGNEFRITLRDCTFPGDEGLTSIDALLQHARAIVETAVNSFQNQGFINYYGLQRFGSFSLGTDEVGKRLLNEDLAGAISAILQFSPRALAAAQGEPVAALISSDDRARALGIHTWRTTGRAAEALDLIPRKFTAERNIISHLGLKGRTGDFQGALGNVPRNLRLMYVHAYQSLVWNTVAGRRWEVYGGRVVEGDLVIVGEKDGGVDEPEVDDEGEVIVRPGAEDRATGDADFVRARPLSKDEAESGTWDVFDIVLPLPGWDVVYPANEIGAFYKEFMGSETGGGLDPHNMRRRWKDISLSGGYRKVLARPRERVEWEVKAYGDANEQLVSTDLDAIPGAPRRQEQTVQEGANERIAVVLRMQLGSSQYATMALREMMKAGGVKSYAADYGSGR</sequence>
<dbReference type="GO" id="GO:0001522">
    <property type="term" value="P:pseudouridine synthesis"/>
    <property type="evidence" value="ECO:0007669"/>
    <property type="project" value="InterPro"/>
</dbReference>
<dbReference type="GO" id="GO:0003723">
    <property type="term" value="F:RNA binding"/>
    <property type="evidence" value="ECO:0007669"/>
    <property type="project" value="InterPro"/>
</dbReference>
<dbReference type="Proteomes" id="UP000799640">
    <property type="component" value="Unassembled WGS sequence"/>
</dbReference>
<dbReference type="EMBL" id="ML996707">
    <property type="protein sequence ID" value="KAF2396377.1"/>
    <property type="molecule type" value="Genomic_DNA"/>
</dbReference>
<evidence type="ECO:0000256" key="3">
    <source>
        <dbReference type="ARBA" id="ARBA00023235"/>
    </source>
</evidence>
<evidence type="ECO:0000313" key="7">
    <source>
        <dbReference type="Proteomes" id="UP000799640"/>
    </source>
</evidence>
<keyword evidence="2" id="KW-0819">tRNA processing</keyword>
<dbReference type="PANTHER" id="PTHR13326:SF21">
    <property type="entry name" value="PSEUDOURIDYLATE SYNTHASE PUS7L"/>
    <property type="match status" value="1"/>
</dbReference>
<dbReference type="InterPro" id="IPR001656">
    <property type="entry name" value="PsdUridine_synth_TruD"/>
</dbReference>
<evidence type="ECO:0000313" key="6">
    <source>
        <dbReference type="EMBL" id="KAF2396377.1"/>
    </source>
</evidence>
<keyword evidence="7" id="KW-1185">Reference proteome</keyword>
<dbReference type="PROSITE" id="PS50984">
    <property type="entry name" value="TRUD"/>
    <property type="match status" value="1"/>
</dbReference>
<feature type="domain" description="TRUD" evidence="5">
    <location>
        <begin position="405"/>
        <end position="669"/>
    </location>
</feature>
<dbReference type="InterPro" id="IPR020103">
    <property type="entry name" value="PsdUridine_synth_cat_dom_sf"/>
</dbReference>
<dbReference type="SUPFAM" id="SSF55120">
    <property type="entry name" value="Pseudouridine synthase"/>
    <property type="match status" value="1"/>
</dbReference>
<dbReference type="AlphaFoldDB" id="A0A6G1HKK9"/>
<proteinExistence type="inferred from homology"/>
<dbReference type="InterPro" id="IPR011760">
    <property type="entry name" value="PsdUridine_synth_TruD_insert"/>
</dbReference>
<evidence type="ECO:0000259" key="5">
    <source>
        <dbReference type="PROSITE" id="PS50984"/>
    </source>
</evidence>
<dbReference type="GO" id="GO:0009982">
    <property type="term" value="F:pseudouridine synthase activity"/>
    <property type="evidence" value="ECO:0007669"/>
    <property type="project" value="InterPro"/>
</dbReference>
<dbReference type="PANTHER" id="PTHR13326">
    <property type="entry name" value="TRNA PSEUDOURIDINE SYNTHASE D"/>
    <property type="match status" value="1"/>
</dbReference>
<reference evidence="6" key="1">
    <citation type="journal article" date="2020" name="Stud. Mycol.">
        <title>101 Dothideomycetes genomes: a test case for predicting lifestyles and emergence of pathogens.</title>
        <authorList>
            <person name="Haridas S."/>
            <person name="Albert R."/>
            <person name="Binder M."/>
            <person name="Bloem J."/>
            <person name="Labutti K."/>
            <person name="Salamov A."/>
            <person name="Andreopoulos B."/>
            <person name="Baker S."/>
            <person name="Barry K."/>
            <person name="Bills G."/>
            <person name="Bluhm B."/>
            <person name="Cannon C."/>
            <person name="Castanera R."/>
            <person name="Culley D."/>
            <person name="Daum C."/>
            <person name="Ezra D."/>
            <person name="Gonzalez J."/>
            <person name="Henrissat B."/>
            <person name="Kuo A."/>
            <person name="Liang C."/>
            <person name="Lipzen A."/>
            <person name="Lutzoni F."/>
            <person name="Magnuson J."/>
            <person name="Mondo S."/>
            <person name="Nolan M."/>
            <person name="Ohm R."/>
            <person name="Pangilinan J."/>
            <person name="Park H.-J."/>
            <person name="Ramirez L."/>
            <person name="Alfaro M."/>
            <person name="Sun H."/>
            <person name="Tritt A."/>
            <person name="Yoshinaga Y."/>
            <person name="Zwiers L.-H."/>
            <person name="Turgeon B."/>
            <person name="Goodwin S."/>
            <person name="Spatafora J."/>
            <person name="Crous P."/>
            <person name="Grigoriev I."/>
        </authorList>
    </citation>
    <scope>NUCLEOTIDE SEQUENCE</scope>
    <source>
        <strain evidence="6">CBS 262.69</strain>
    </source>
</reference>
<feature type="compositionally biased region" description="Low complexity" evidence="4">
    <location>
        <begin position="16"/>
        <end position="27"/>
    </location>
</feature>
<keyword evidence="3" id="KW-0413">Isomerase</keyword>
<feature type="region of interest" description="Disordered" evidence="4">
    <location>
        <begin position="125"/>
        <end position="156"/>
    </location>
</feature>
<dbReference type="GO" id="GO:0008033">
    <property type="term" value="P:tRNA processing"/>
    <property type="evidence" value="ECO:0007669"/>
    <property type="project" value="UniProtKB-KW"/>
</dbReference>
<name>A0A6G1HKK9_9PEZI</name>
<feature type="compositionally biased region" description="Basic and acidic residues" evidence="4">
    <location>
        <begin position="130"/>
        <end position="150"/>
    </location>
</feature>
<feature type="region of interest" description="Disordered" evidence="4">
    <location>
        <begin position="1"/>
        <end position="37"/>
    </location>
</feature>
<dbReference type="InterPro" id="IPR042214">
    <property type="entry name" value="TruD_catalytic"/>
</dbReference>
<organism evidence="6 7">
    <name type="scientific">Trichodelitschia bisporula</name>
    <dbReference type="NCBI Taxonomy" id="703511"/>
    <lineage>
        <taxon>Eukaryota</taxon>
        <taxon>Fungi</taxon>
        <taxon>Dikarya</taxon>
        <taxon>Ascomycota</taxon>
        <taxon>Pezizomycotina</taxon>
        <taxon>Dothideomycetes</taxon>
        <taxon>Dothideomycetes incertae sedis</taxon>
        <taxon>Phaeotrichales</taxon>
        <taxon>Phaeotrichaceae</taxon>
        <taxon>Trichodelitschia</taxon>
    </lineage>
</organism>
<dbReference type="OrthoDB" id="447290at2759"/>
<accession>A0A6G1HKK9</accession>
<dbReference type="Pfam" id="PF01142">
    <property type="entry name" value="TruD"/>
    <property type="match status" value="1"/>
</dbReference>
<comment type="similarity">
    <text evidence="1">Belongs to the pseudouridine synthase TruD family.</text>
</comment>
<dbReference type="PROSITE" id="PS01268">
    <property type="entry name" value="UPF0024"/>
    <property type="match status" value="1"/>
</dbReference>
<evidence type="ECO:0000256" key="2">
    <source>
        <dbReference type="ARBA" id="ARBA00022694"/>
    </source>
</evidence>
<dbReference type="GO" id="GO:0005634">
    <property type="term" value="C:nucleus"/>
    <property type="evidence" value="ECO:0007669"/>
    <property type="project" value="TreeGrafter"/>
</dbReference>
<dbReference type="NCBIfam" id="TIGR00094">
    <property type="entry name" value="tRNA_TruD_broad"/>
    <property type="match status" value="1"/>
</dbReference>
<dbReference type="InterPro" id="IPR020119">
    <property type="entry name" value="PsdUridine_synth_TruD_CS"/>
</dbReference>
<evidence type="ECO:0000256" key="1">
    <source>
        <dbReference type="ARBA" id="ARBA00007953"/>
    </source>
</evidence>
<gene>
    <name evidence="6" type="ORF">EJ06DRAFT_500264</name>
</gene>
<evidence type="ECO:0000256" key="4">
    <source>
        <dbReference type="SAM" id="MobiDB-lite"/>
    </source>
</evidence>
<dbReference type="CDD" id="cd02576">
    <property type="entry name" value="PseudoU_synth_ScPUS7"/>
    <property type="match status" value="1"/>
</dbReference>
<dbReference type="Gene3D" id="3.30.2350.20">
    <property type="entry name" value="TruD, catalytic domain"/>
    <property type="match status" value="2"/>
</dbReference>
<protein>
    <submittedName>
        <fullName evidence="6">tRNA pseudouridine synthase D</fullName>
    </submittedName>
</protein>